<dbReference type="AlphaFoldDB" id="A0A563W585"/>
<keyword evidence="1" id="KW-0812">Transmembrane</keyword>
<sequence>MRTLLIQQQNFNKMKPSVPVSVLSTNQFPISLFTLAIAFLFNKRLVEHLTTVYPSFVTFRNRGVAETEFIHQANKKKIDSLQQSIDENQVVKNG</sequence>
<dbReference type="EMBL" id="CAACVJ010000703">
    <property type="protein sequence ID" value="VEP18861.1"/>
    <property type="molecule type" value="Genomic_DNA"/>
</dbReference>
<keyword evidence="3" id="KW-1185">Reference proteome</keyword>
<keyword evidence="1" id="KW-0472">Membrane</keyword>
<gene>
    <name evidence="2" type="ORF">H1P_940001</name>
</gene>
<organism evidence="2 3">
    <name type="scientific">Hyella patelloides LEGE 07179</name>
    <dbReference type="NCBI Taxonomy" id="945734"/>
    <lineage>
        <taxon>Bacteria</taxon>
        <taxon>Bacillati</taxon>
        <taxon>Cyanobacteriota</taxon>
        <taxon>Cyanophyceae</taxon>
        <taxon>Pleurocapsales</taxon>
        <taxon>Hyellaceae</taxon>
        <taxon>Hyella</taxon>
    </lineage>
</organism>
<proteinExistence type="predicted"/>
<name>A0A563W585_9CYAN</name>
<evidence type="ECO:0000313" key="2">
    <source>
        <dbReference type="EMBL" id="VEP18861.1"/>
    </source>
</evidence>
<keyword evidence="1" id="KW-1133">Transmembrane helix</keyword>
<accession>A0A563W585</accession>
<dbReference type="Proteomes" id="UP000320055">
    <property type="component" value="Unassembled WGS sequence"/>
</dbReference>
<evidence type="ECO:0000313" key="3">
    <source>
        <dbReference type="Proteomes" id="UP000320055"/>
    </source>
</evidence>
<feature type="transmembrane region" description="Helical" evidence="1">
    <location>
        <begin position="20"/>
        <end position="41"/>
    </location>
</feature>
<protein>
    <submittedName>
        <fullName evidence="2">Uncharacterized protein</fullName>
    </submittedName>
</protein>
<evidence type="ECO:0000256" key="1">
    <source>
        <dbReference type="SAM" id="Phobius"/>
    </source>
</evidence>
<reference evidence="2 3" key="1">
    <citation type="submission" date="2019-01" db="EMBL/GenBank/DDBJ databases">
        <authorList>
            <person name="Brito A."/>
        </authorList>
    </citation>
    <scope>NUCLEOTIDE SEQUENCE [LARGE SCALE GENOMIC DNA]</scope>
    <source>
        <strain evidence="2">1</strain>
    </source>
</reference>